<reference evidence="7" key="2">
    <citation type="submission" date="2020-09" db="EMBL/GenBank/DDBJ databases">
        <authorList>
            <person name="Sun Q."/>
            <person name="Zhou Y."/>
        </authorList>
    </citation>
    <scope>NUCLEOTIDE SEQUENCE</scope>
    <source>
        <strain evidence="7">CGMCC 1.15493</strain>
    </source>
</reference>
<evidence type="ECO:0000259" key="6">
    <source>
        <dbReference type="Pfam" id="PF01794"/>
    </source>
</evidence>
<keyword evidence="3 5" id="KW-1133">Transmembrane helix</keyword>
<proteinExistence type="predicted"/>
<reference evidence="7" key="1">
    <citation type="journal article" date="2014" name="Int. J. Syst. Evol. Microbiol.">
        <title>Complete genome sequence of Corynebacterium casei LMG S-19264T (=DSM 44701T), isolated from a smear-ripened cheese.</title>
        <authorList>
            <consortium name="US DOE Joint Genome Institute (JGI-PGF)"/>
            <person name="Walter F."/>
            <person name="Albersmeier A."/>
            <person name="Kalinowski J."/>
            <person name="Ruckert C."/>
        </authorList>
    </citation>
    <scope>NUCLEOTIDE SEQUENCE</scope>
    <source>
        <strain evidence="7">CGMCC 1.15493</strain>
    </source>
</reference>
<evidence type="ECO:0000313" key="7">
    <source>
        <dbReference type="EMBL" id="GGD32291.1"/>
    </source>
</evidence>
<keyword evidence="8" id="KW-1185">Reference proteome</keyword>
<dbReference type="GO" id="GO:0016020">
    <property type="term" value="C:membrane"/>
    <property type="evidence" value="ECO:0007669"/>
    <property type="project" value="UniProtKB-SubCell"/>
</dbReference>
<organism evidence="7 8">
    <name type="scientific">Aureimonas glaciei</name>
    <dbReference type="NCBI Taxonomy" id="1776957"/>
    <lineage>
        <taxon>Bacteria</taxon>
        <taxon>Pseudomonadati</taxon>
        <taxon>Pseudomonadota</taxon>
        <taxon>Alphaproteobacteria</taxon>
        <taxon>Hyphomicrobiales</taxon>
        <taxon>Aurantimonadaceae</taxon>
        <taxon>Aureimonas</taxon>
    </lineage>
</organism>
<protein>
    <recommendedName>
        <fullName evidence="6">Ferric oxidoreductase domain-containing protein</fullName>
    </recommendedName>
</protein>
<comment type="subcellular location">
    <subcellularLocation>
        <location evidence="1">Membrane</location>
        <topology evidence="1">Multi-pass membrane protein</topology>
    </subcellularLocation>
</comment>
<gene>
    <name evidence="7" type="ORF">GCM10011335_39190</name>
</gene>
<feature type="transmembrane region" description="Helical" evidence="5">
    <location>
        <begin position="41"/>
        <end position="69"/>
    </location>
</feature>
<dbReference type="AlphaFoldDB" id="A0A916Y671"/>
<dbReference type="Pfam" id="PF01794">
    <property type="entry name" value="Ferric_reduct"/>
    <property type="match status" value="1"/>
</dbReference>
<feature type="transmembrane region" description="Helical" evidence="5">
    <location>
        <begin position="119"/>
        <end position="137"/>
    </location>
</feature>
<evidence type="ECO:0000256" key="1">
    <source>
        <dbReference type="ARBA" id="ARBA00004141"/>
    </source>
</evidence>
<dbReference type="EMBL" id="BMJJ01000010">
    <property type="protein sequence ID" value="GGD32291.1"/>
    <property type="molecule type" value="Genomic_DNA"/>
</dbReference>
<dbReference type="Proteomes" id="UP000613160">
    <property type="component" value="Unassembled WGS sequence"/>
</dbReference>
<evidence type="ECO:0000256" key="4">
    <source>
        <dbReference type="ARBA" id="ARBA00023136"/>
    </source>
</evidence>
<dbReference type="InterPro" id="IPR013130">
    <property type="entry name" value="Fe3_Rdtase_TM_dom"/>
</dbReference>
<accession>A0A916Y671</accession>
<evidence type="ECO:0000256" key="5">
    <source>
        <dbReference type="SAM" id="Phobius"/>
    </source>
</evidence>
<evidence type="ECO:0000313" key="8">
    <source>
        <dbReference type="Proteomes" id="UP000613160"/>
    </source>
</evidence>
<evidence type="ECO:0000256" key="3">
    <source>
        <dbReference type="ARBA" id="ARBA00022989"/>
    </source>
</evidence>
<feature type="transmembrane region" description="Helical" evidence="5">
    <location>
        <begin position="149"/>
        <end position="172"/>
    </location>
</feature>
<keyword evidence="2 5" id="KW-0812">Transmembrane</keyword>
<name>A0A916Y671_9HYPH</name>
<keyword evidence="4 5" id="KW-0472">Membrane</keyword>
<comment type="caution">
    <text evidence="7">The sequence shown here is derived from an EMBL/GenBank/DDBJ whole genome shotgun (WGS) entry which is preliminary data.</text>
</comment>
<dbReference type="RefSeq" id="WP_188853917.1">
    <property type="nucleotide sequence ID" value="NZ_BMJJ01000010.1"/>
</dbReference>
<evidence type="ECO:0000256" key="2">
    <source>
        <dbReference type="ARBA" id="ARBA00022692"/>
    </source>
</evidence>
<sequence length="205" mass="21843">MTRRAAEPLARATLWLVVAAVALVPLGVAVASPLQASRDALWITGGLAGVLALVLLFLQPLLIDGLLPFVRGLAQRRWHRWIGLALTGLVMLHVGGLYLTSPEDIVDALLLVSPTPFAVYGVIGFWAVIVTACLAAFRRRLRPRLWQVVHSVLAATIVVASVVHAVLIEGVMGDMSKLVLSVFTVVAAGAVLLKTVLGRRLATGR</sequence>
<feature type="domain" description="Ferric oxidoreductase" evidence="6">
    <location>
        <begin position="48"/>
        <end position="160"/>
    </location>
</feature>
<feature type="transmembrane region" description="Helical" evidence="5">
    <location>
        <begin position="178"/>
        <end position="197"/>
    </location>
</feature>
<feature type="transmembrane region" description="Helical" evidence="5">
    <location>
        <begin position="81"/>
        <end position="99"/>
    </location>
</feature>